<dbReference type="RefSeq" id="WP_074830576.1">
    <property type="nucleotide sequence ID" value="NZ_FNTI01000001.1"/>
</dbReference>
<gene>
    <name evidence="1" type="ORF">SAMN05444171_7836</name>
</gene>
<dbReference type="OrthoDB" id="1630256at2"/>
<dbReference type="EMBL" id="FNTI01000001">
    <property type="protein sequence ID" value="SEE52104.1"/>
    <property type="molecule type" value="Genomic_DNA"/>
</dbReference>
<accession>A0A1H5JI39</accession>
<organism evidence="1 2">
    <name type="scientific">Bradyrhizobium lablabi</name>
    <dbReference type="NCBI Taxonomy" id="722472"/>
    <lineage>
        <taxon>Bacteria</taxon>
        <taxon>Pseudomonadati</taxon>
        <taxon>Pseudomonadota</taxon>
        <taxon>Alphaproteobacteria</taxon>
        <taxon>Hyphomicrobiales</taxon>
        <taxon>Nitrobacteraceae</taxon>
        <taxon>Bradyrhizobium</taxon>
    </lineage>
</organism>
<sequence>MVSLTTTISTPTNFVEYAKSIDEKDPTRAFVENMIETSDVMRAIPILPAERGKRAYMDIASLPTVGFRGLNEAANQGLGSFNLREEDTFFIDDYVFADRAMIDRLGPEGKYKQEQLKSIALGQYFSQNVIKSDNSSNARTPNGIQARCLDSTAITGNLINNSASSGGGPLSLANLDALYWHVNKPTHWIMPRGLMPQWDTAARNNTLVNQTVGYAEDDFGRRIIKFKGLPILFGYEPDDSPDLLPFSEVASGGGGAVTASIYCVSFRPGGFYAIEQTPLTVMPEGPTVGQPFDSTHIKWDYGFAREHPKAVARLTSVTNAAIVA</sequence>
<dbReference type="NCBIfam" id="NF045672">
    <property type="entry name" value="MCP_gp7_epsi_15"/>
    <property type="match status" value="1"/>
</dbReference>
<evidence type="ECO:0000313" key="1">
    <source>
        <dbReference type="EMBL" id="SEE52104.1"/>
    </source>
</evidence>
<dbReference type="Proteomes" id="UP000183208">
    <property type="component" value="Unassembled WGS sequence"/>
</dbReference>
<dbReference type="AlphaFoldDB" id="A0A1H5JI39"/>
<proteinExistence type="predicted"/>
<protein>
    <recommendedName>
        <fullName evidence="3">Major capsid protein</fullName>
    </recommendedName>
</protein>
<reference evidence="1 2" key="1">
    <citation type="submission" date="2016-10" db="EMBL/GenBank/DDBJ databases">
        <authorList>
            <person name="de Groot N.N."/>
        </authorList>
    </citation>
    <scope>NUCLEOTIDE SEQUENCE [LARGE SCALE GENOMIC DNA]</scope>
    <source>
        <strain evidence="1 2">GAS522</strain>
    </source>
</reference>
<name>A0A1H5JI39_9BRAD</name>
<evidence type="ECO:0008006" key="3">
    <source>
        <dbReference type="Google" id="ProtNLM"/>
    </source>
</evidence>
<evidence type="ECO:0000313" key="2">
    <source>
        <dbReference type="Proteomes" id="UP000183208"/>
    </source>
</evidence>
<dbReference type="InterPro" id="IPR048813">
    <property type="entry name" value="GP7-like"/>
</dbReference>